<organism evidence="1 2">
    <name type="scientific">Seiridium unicorne</name>
    <dbReference type="NCBI Taxonomy" id="138068"/>
    <lineage>
        <taxon>Eukaryota</taxon>
        <taxon>Fungi</taxon>
        <taxon>Dikarya</taxon>
        <taxon>Ascomycota</taxon>
        <taxon>Pezizomycotina</taxon>
        <taxon>Sordariomycetes</taxon>
        <taxon>Xylariomycetidae</taxon>
        <taxon>Amphisphaeriales</taxon>
        <taxon>Sporocadaceae</taxon>
        <taxon>Seiridium</taxon>
    </lineage>
</organism>
<protein>
    <submittedName>
        <fullName evidence="1">Uncharacterized protein</fullName>
    </submittedName>
</protein>
<accession>A0ABR2UJQ3</accession>
<name>A0ABR2UJQ3_9PEZI</name>
<evidence type="ECO:0000313" key="1">
    <source>
        <dbReference type="EMBL" id="KAK9414766.1"/>
    </source>
</evidence>
<proteinExistence type="predicted"/>
<reference evidence="1 2" key="1">
    <citation type="journal article" date="2024" name="J. Plant Pathol.">
        <title>Sequence and assembly of the genome of Seiridium unicorne, isolate CBS 538.82, causal agent of cypress canker disease.</title>
        <authorList>
            <person name="Scali E."/>
            <person name="Rocca G.D."/>
            <person name="Danti R."/>
            <person name="Garbelotto M."/>
            <person name="Barberini S."/>
            <person name="Baroncelli R."/>
            <person name="Emiliani G."/>
        </authorList>
    </citation>
    <scope>NUCLEOTIDE SEQUENCE [LARGE SCALE GENOMIC DNA]</scope>
    <source>
        <strain evidence="1 2">BM-138-508</strain>
    </source>
</reference>
<keyword evidence="2" id="KW-1185">Reference proteome</keyword>
<dbReference type="EMBL" id="JARVKF010000422">
    <property type="protein sequence ID" value="KAK9414766.1"/>
    <property type="molecule type" value="Genomic_DNA"/>
</dbReference>
<comment type="caution">
    <text evidence="1">The sequence shown here is derived from an EMBL/GenBank/DDBJ whole genome shotgun (WGS) entry which is preliminary data.</text>
</comment>
<dbReference type="Proteomes" id="UP001408356">
    <property type="component" value="Unassembled WGS sequence"/>
</dbReference>
<sequence length="104" mass="11565">MGTKLIRQACMADKLREAEVVVASGEAVELSEVFDDWETSAEAVLVWYEACDKAVEVLLGDEDVTEYFNTLEDVGNSDRVECRAHPASNVVAAEHKERFKSHFG</sequence>
<gene>
    <name evidence="1" type="ORF">SUNI508_10884</name>
</gene>
<evidence type="ECO:0000313" key="2">
    <source>
        <dbReference type="Proteomes" id="UP001408356"/>
    </source>
</evidence>